<feature type="region of interest" description="Disordered" evidence="2">
    <location>
        <begin position="235"/>
        <end position="355"/>
    </location>
</feature>
<dbReference type="Proteomes" id="UP000261520">
    <property type="component" value="Unplaced"/>
</dbReference>
<dbReference type="STRING" id="409849.ENSPMGP00000006240"/>
<sequence>KSFTTLERIWGISGNYFLKEQEILHFFEKTIDSLEQSLEEDELRPQMQAFNNSVVDGASKSGPNCRSNPKDQDIIDLVRPKPDLVETKNTAFTPTNPESHFEVKPRSDPDSLPLTEYNPSLPDSHPVYHPPGSIPTPVLIAQKIAETQTGGSTVLSASSLLRRRSSEFDKSTSSNKQGPPTTTKPARYPANISVILGNREQQNSSLANINIEERRAQMLANLSGTTHPLLQEDLQQDQTETNSPTRSMSFRDPTPEKSRMEALSKLGLARNRASSGDSHRGSANRPSEGSSRTVKPPAPTPAPRPPRHSYHGPTAVPKPPQRALSPDNKRRTGSLFRPQGITVQFSGKGASEESRKEALKKLGLLKD</sequence>
<keyword evidence="4" id="KW-1185">Reference proteome</keyword>
<dbReference type="PANTHER" id="PTHR16095">
    <property type="entry name" value="TRANSMEMBRANE PROTEIN 143 FAMILY MEMBER"/>
    <property type="match status" value="1"/>
</dbReference>
<name>A0A3B3ZNX2_9GOBI</name>
<protein>
    <recommendedName>
        <fullName evidence="5">Proline and serine rich 2</fullName>
    </recommendedName>
</protein>
<evidence type="ECO:0000313" key="4">
    <source>
        <dbReference type="Proteomes" id="UP000261520"/>
    </source>
</evidence>
<reference evidence="3" key="1">
    <citation type="submission" date="2025-08" db="UniProtKB">
        <authorList>
            <consortium name="Ensembl"/>
        </authorList>
    </citation>
    <scope>IDENTIFICATION</scope>
</reference>
<keyword evidence="1" id="KW-0597">Phosphoprotein</keyword>
<evidence type="ECO:0000313" key="3">
    <source>
        <dbReference type="Ensembl" id="ENSPMGP00000006240.1"/>
    </source>
</evidence>
<feature type="compositionally biased region" description="Polar residues" evidence="2">
    <location>
        <begin position="284"/>
        <end position="293"/>
    </location>
</feature>
<feature type="compositionally biased region" description="Polar residues" evidence="2">
    <location>
        <begin position="171"/>
        <end position="184"/>
    </location>
</feature>
<dbReference type="AlphaFoldDB" id="A0A3B3ZNX2"/>
<feature type="compositionally biased region" description="Basic and acidic residues" evidence="2">
    <location>
        <begin position="99"/>
        <end position="109"/>
    </location>
</feature>
<dbReference type="Pfam" id="PF15385">
    <property type="entry name" value="SARG"/>
    <property type="match status" value="1"/>
</dbReference>
<dbReference type="PANTHER" id="PTHR16095:SF9">
    <property type="entry name" value="PROLINE AND SERINE-RICH PROTEIN 2"/>
    <property type="match status" value="1"/>
</dbReference>
<reference evidence="3" key="2">
    <citation type="submission" date="2025-09" db="UniProtKB">
        <authorList>
            <consortium name="Ensembl"/>
        </authorList>
    </citation>
    <scope>IDENTIFICATION</scope>
</reference>
<dbReference type="Ensembl" id="ENSPMGT00000006632.1">
    <property type="protein sequence ID" value="ENSPMGP00000006240.1"/>
    <property type="gene ID" value="ENSPMGG00000005257.1"/>
</dbReference>
<feature type="compositionally biased region" description="Polar residues" evidence="2">
    <location>
        <begin position="87"/>
        <end position="98"/>
    </location>
</feature>
<feature type="region of interest" description="Disordered" evidence="2">
    <location>
        <begin position="148"/>
        <end position="188"/>
    </location>
</feature>
<evidence type="ECO:0000256" key="2">
    <source>
        <dbReference type="SAM" id="MobiDB-lite"/>
    </source>
</evidence>
<proteinExistence type="predicted"/>
<feature type="compositionally biased region" description="Basic and acidic residues" evidence="2">
    <location>
        <begin position="253"/>
        <end position="262"/>
    </location>
</feature>
<evidence type="ECO:0008006" key="5">
    <source>
        <dbReference type="Google" id="ProtNLM"/>
    </source>
</evidence>
<accession>A0A3B3ZNX2</accession>
<evidence type="ECO:0000256" key="1">
    <source>
        <dbReference type="ARBA" id="ARBA00022553"/>
    </source>
</evidence>
<organism evidence="3 4">
    <name type="scientific">Periophthalmus magnuspinnatus</name>
    <dbReference type="NCBI Taxonomy" id="409849"/>
    <lineage>
        <taxon>Eukaryota</taxon>
        <taxon>Metazoa</taxon>
        <taxon>Chordata</taxon>
        <taxon>Craniata</taxon>
        <taxon>Vertebrata</taxon>
        <taxon>Euteleostomi</taxon>
        <taxon>Actinopterygii</taxon>
        <taxon>Neopterygii</taxon>
        <taxon>Teleostei</taxon>
        <taxon>Neoteleostei</taxon>
        <taxon>Acanthomorphata</taxon>
        <taxon>Gobiaria</taxon>
        <taxon>Gobiiformes</taxon>
        <taxon>Gobioidei</taxon>
        <taxon>Gobiidae</taxon>
        <taxon>Oxudercinae</taxon>
        <taxon>Periophthalmus</taxon>
    </lineage>
</organism>
<feature type="region of interest" description="Disordered" evidence="2">
    <location>
        <begin position="85"/>
        <end position="113"/>
    </location>
</feature>